<proteinExistence type="predicted"/>
<keyword evidence="3" id="KW-1185">Reference proteome</keyword>
<dbReference type="AlphaFoldDB" id="A0AAD3SYH5"/>
<evidence type="ECO:0000313" key="3">
    <source>
        <dbReference type="Proteomes" id="UP001279734"/>
    </source>
</evidence>
<evidence type="ECO:0000313" key="2">
    <source>
        <dbReference type="EMBL" id="GMH18261.1"/>
    </source>
</evidence>
<organism evidence="2 3">
    <name type="scientific">Nepenthes gracilis</name>
    <name type="common">Slender pitcher plant</name>
    <dbReference type="NCBI Taxonomy" id="150966"/>
    <lineage>
        <taxon>Eukaryota</taxon>
        <taxon>Viridiplantae</taxon>
        <taxon>Streptophyta</taxon>
        <taxon>Embryophyta</taxon>
        <taxon>Tracheophyta</taxon>
        <taxon>Spermatophyta</taxon>
        <taxon>Magnoliopsida</taxon>
        <taxon>eudicotyledons</taxon>
        <taxon>Gunneridae</taxon>
        <taxon>Pentapetalae</taxon>
        <taxon>Caryophyllales</taxon>
        <taxon>Nepenthaceae</taxon>
        <taxon>Nepenthes</taxon>
    </lineage>
</organism>
<dbReference type="EMBL" id="BSYO01000019">
    <property type="protein sequence ID" value="GMH18261.1"/>
    <property type="molecule type" value="Genomic_DNA"/>
</dbReference>
<protein>
    <submittedName>
        <fullName evidence="2">Uncharacterized protein</fullName>
    </submittedName>
</protein>
<evidence type="ECO:0000256" key="1">
    <source>
        <dbReference type="SAM" id="MobiDB-lite"/>
    </source>
</evidence>
<dbReference type="Proteomes" id="UP001279734">
    <property type="component" value="Unassembled WGS sequence"/>
</dbReference>
<accession>A0AAD3SYH5</accession>
<reference evidence="2" key="1">
    <citation type="submission" date="2023-05" db="EMBL/GenBank/DDBJ databases">
        <title>Nepenthes gracilis genome sequencing.</title>
        <authorList>
            <person name="Fukushima K."/>
        </authorList>
    </citation>
    <scope>NUCLEOTIDE SEQUENCE</scope>
    <source>
        <strain evidence="2">SING2019-196</strain>
    </source>
</reference>
<comment type="caution">
    <text evidence="2">The sequence shown here is derived from an EMBL/GenBank/DDBJ whole genome shotgun (WGS) entry which is preliminary data.</text>
</comment>
<name>A0AAD3SYH5_NEPGR</name>
<feature type="region of interest" description="Disordered" evidence="1">
    <location>
        <begin position="1"/>
        <end position="20"/>
    </location>
</feature>
<gene>
    <name evidence="2" type="ORF">Nepgr_020102</name>
</gene>
<sequence>MRPGFHYSSTASHHGQVRCPTAQTSSWSATNWGNFSTIFSGDLNGDSSNSDDASTYSGDVSASPTQVFYAGSNTAIGFS</sequence>